<dbReference type="PANTHER" id="PTHR43101:SF1">
    <property type="entry name" value="BETA-FRUCTOSIDASE"/>
    <property type="match status" value="1"/>
</dbReference>
<organism evidence="5">
    <name type="scientific">marine sediment metagenome</name>
    <dbReference type="NCBI Taxonomy" id="412755"/>
    <lineage>
        <taxon>unclassified sequences</taxon>
        <taxon>metagenomes</taxon>
        <taxon>ecological metagenomes</taxon>
    </lineage>
</organism>
<evidence type="ECO:0000256" key="1">
    <source>
        <dbReference type="ARBA" id="ARBA00009902"/>
    </source>
</evidence>
<dbReference type="AlphaFoldDB" id="X1U2G4"/>
<dbReference type="InterPro" id="IPR023296">
    <property type="entry name" value="Glyco_hydro_beta-prop_sf"/>
</dbReference>
<comment type="similarity">
    <text evidence="1">Belongs to the glycosyl hydrolase 32 family.</text>
</comment>
<comment type="caution">
    <text evidence="5">The sequence shown here is derived from an EMBL/GenBank/DDBJ whole genome shotgun (WGS) entry which is preliminary data.</text>
</comment>
<accession>X1U2G4</accession>
<feature type="domain" description="Glycosyl hydrolase family 32 N-terminal" evidence="4">
    <location>
        <begin position="37"/>
        <end position="188"/>
    </location>
</feature>
<dbReference type="InterPro" id="IPR051214">
    <property type="entry name" value="GH32_Enzymes"/>
</dbReference>
<gene>
    <name evidence="5" type="ORF">S12H4_37256</name>
</gene>
<proteinExistence type="inferred from homology"/>
<dbReference type="InterPro" id="IPR013148">
    <property type="entry name" value="Glyco_hydro_32_N"/>
</dbReference>
<dbReference type="EMBL" id="BARW01022296">
    <property type="protein sequence ID" value="GAI97821.1"/>
    <property type="molecule type" value="Genomic_DNA"/>
</dbReference>
<sequence length="188" mass="21200">MEELIKHVRQLRARFLTDGHRPTYHFVVPEGLAMPFDPNGCIYWKGRYHLFYIFQNSELPHGGHCWGHVSSLDLVHWIHHPTALVPQPGDPDKGIFSGNAFVNKQGEATILYHGCGVGNCIAISSDDDLNNWTKPPVNPIVSNPKEGDPDFGKYSSWDPHGWLEGDTYYAIFGGVSPTLFRSDDLINW</sequence>
<dbReference type="GO" id="GO:0016798">
    <property type="term" value="F:hydrolase activity, acting on glycosyl bonds"/>
    <property type="evidence" value="ECO:0007669"/>
    <property type="project" value="UniProtKB-KW"/>
</dbReference>
<reference evidence="5" key="1">
    <citation type="journal article" date="2014" name="Front. Microbiol.">
        <title>High frequency of phylogenetically diverse reductive dehalogenase-homologous genes in deep subseafloor sedimentary metagenomes.</title>
        <authorList>
            <person name="Kawai M."/>
            <person name="Futagami T."/>
            <person name="Toyoda A."/>
            <person name="Takaki Y."/>
            <person name="Nishi S."/>
            <person name="Hori S."/>
            <person name="Arai W."/>
            <person name="Tsubouchi T."/>
            <person name="Morono Y."/>
            <person name="Uchiyama I."/>
            <person name="Ito T."/>
            <person name="Fujiyama A."/>
            <person name="Inagaki F."/>
            <person name="Takami H."/>
        </authorList>
    </citation>
    <scope>NUCLEOTIDE SEQUENCE</scope>
    <source>
        <strain evidence="5">Expedition CK06-06</strain>
    </source>
</reference>
<evidence type="ECO:0000259" key="4">
    <source>
        <dbReference type="Pfam" id="PF00251"/>
    </source>
</evidence>
<dbReference type="CDD" id="cd08996">
    <property type="entry name" value="GH32_FFase"/>
    <property type="match status" value="1"/>
</dbReference>
<evidence type="ECO:0000256" key="3">
    <source>
        <dbReference type="ARBA" id="ARBA00023295"/>
    </source>
</evidence>
<dbReference type="Gene3D" id="2.115.10.20">
    <property type="entry name" value="Glycosyl hydrolase domain, family 43"/>
    <property type="match status" value="1"/>
</dbReference>
<keyword evidence="2" id="KW-0378">Hydrolase</keyword>
<dbReference type="PANTHER" id="PTHR43101">
    <property type="entry name" value="BETA-FRUCTOSIDASE"/>
    <property type="match status" value="1"/>
</dbReference>
<protein>
    <recommendedName>
        <fullName evidence="4">Glycosyl hydrolase family 32 N-terminal domain-containing protein</fullName>
    </recommendedName>
</protein>
<feature type="non-terminal residue" evidence="5">
    <location>
        <position position="188"/>
    </location>
</feature>
<dbReference type="SUPFAM" id="SSF75005">
    <property type="entry name" value="Arabinanase/levansucrase/invertase"/>
    <property type="match status" value="1"/>
</dbReference>
<keyword evidence="3" id="KW-0326">Glycosidase</keyword>
<evidence type="ECO:0000313" key="5">
    <source>
        <dbReference type="EMBL" id="GAI97821.1"/>
    </source>
</evidence>
<dbReference type="Pfam" id="PF00251">
    <property type="entry name" value="Glyco_hydro_32N"/>
    <property type="match status" value="1"/>
</dbReference>
<evidence type="ECO:0000256" key="2">
    <source>
        <dbReference type="ARBA" id="ARBA00022801"/>
    </source>
</evidence>
<name>X1U2G4_9ZZZZ</name>